<dbReference type="Proteomes" id="UP000287033">
    <property type="component" value="Unassembled WGS sequence"/>
</dbReference>
<proteinExistence type="predicted"/>
<accession>A0A401TJ36</accession>
<evidence type="ECO:0000256" key="1">
    <source>
        <dbReference type="SAM" id="Coils"/>
    </source>
</evidence>
<protein>
    <submittedName>
        <fullName evidence="2">Uncharacterized protein</fullName>
    </submittedName>
</protein>
<keyword evidence="3" id="KW-1185">Reference proteome</keyword>
<sequence length="71" mass="8476">KVKEMEEQVMNVTKQLEHLNDIYHQVLGRAERAEETLTQREETLRHLEGQLAAEGLLKDARQFERQKVRLY</sequence>
<keyword evidence="1" id="KW-0175">Coiled coil</keyword>
<name>A0A401TJ36_CHIPU</name>
<feature type="coiled-coil region" evidence="1">
    <location>
        <begin position="2"/>
        <end position="50"/>
    </location>
</feature>
<reference evidence="2 3" key="1">
    <citation type="journal article" date="2018" name="Nat. Ecol. Evol.">
        <title>Shark genomes provide insights into elasmobranch evolution and the origin of vertebrates.</title>
        <authorList>
            <person name="Hara Y"/>
            <person name="Yamaguchi K"/>
            <person name="Onimaru K"/>
            <person name="Kadota M"/>
            <person name="Koyanagi M"/>
            <person name="Keeley SD"/>
            <person name="Tatsumi K"/>
            <person name="Tanaka K"/>
            <person name="Motone F"/>
            <person name="Kageyama Y"/>
            <person name="Nozu R"/>
            <person name="Adachi N"/>
            <person name="Nishimura O"/>
            <person name="Nakagawa R"/>
            <person name="Tanegashima C"/>
            <person name="Kiyatake I"/>
            <person name="Matsumoto R"/>
            <person name="Murakumo K"/>
            <person name="Nishida K"/>
            <person name="Terakita A"/>
            <person name="Kuratani S"/>
            <person name="Sato K"/>
            <person name="Hyodo S Kuraku.S."/>
        </authorList>
    </citation>
    <scope>NUCLEOTIDE SEQUENCE [LARGE SCALE GENOMIC DNA]</scope>
</reference>
<evidence type="ECO:0000313" key="3">
    <source>
        <dbReference type="Proteomes" id="UP000287033"/>
    </source>
</evidence>
<gene>
    <name evidence="2" type="ORF">chiPu_0026880</name>
</gene>
<dbReference type="EMBL" id="BEZZ01089653">
    <property type="protein sequence ID" value="GCC42659.1"/>
    <property type="molecule type" value="Genomic_DNA"/>
</dbReference>
<dbReference type="AlphaFoldDB" id="A0A401TJ36"/>
<feature type="non-terminal residue" evidence="2">
    <location>
        <position position="1"/>
    </location>
</feature>
<organism evidence="2 3">
    <name type="scientific">Chiloscyllium punctatum</name>
    <name type="common">Brownbanded bambooshark</name>
    <name type="synonym">Hemiscyllium punctatum</name>
    <dbReference type="NCBI Taxonomy" id="137246"/>
    <lineage>
        <taxon>Eukaryota</taxon>
        <taxon>Metazoa</taxon>
        <taxon>Chordata</taxon>
        <taxon>Craniata</taxon>
        <taxon>Vertebrata</taxon>
        <taxon>Chondrichthyes</taxon>
        <taxon>Elasmobranchii</taxon>
        <taxon>Galeomorphii</taxon>
        <taxon>Galeoidea</taxon>
        <taxon>Orectolobiformes</taxon>
        <taxon>Hemiscylliidae</taxon>
        <taxon>Chiloscyllium</taxon>
    </lineage>
</organism>
<evidence type="ECO:0000313" key="2">
    <source>
        <dbReference type="EMBL" id="GCC42659.1"/>
    </source>
</evidence>
<comment type="caution">
    <text evidence="2">The sequence shown here is derived from an EMBL/GenBank/DDBJ whole genome shotgun (WGS) entry which is preliminary data.</text>
</comment>